<dbReference type="PROSITE" id="PS50113">
    <property type="entry name" value="PAC"/>
    <property type="match status" value="1"/>
</dbReference>
<dbReference type="InterPro" id="IPR011495">
    <property type="entry name" value="Sig_transdc_His_kin_sub2_dim/P"/>
</dbReference>
<dbReference type="CDD" id="cd00130">
    <property type="entry name" value="PAS"/>
    <property type="match status" value="1"/>
</dbReference>
<proteinExistence type="predicted"/>
<dbReference type="InterPro" id="IPR003594">
    <property type="entry name" value="HATPase_dom"/>
</dbReference>
<evidence type="ECO:0000256" key="1">
    <source>
        <dbReference type="ARBA" id="ARBA00022630"/>
    </source>
</evidence>
<dbReference type="EMBL" id="BPQP01000113">
    <property type="protein sequence ID" value="GJD97809.1"/>
    <property type="molecule type" value="Genomic_DNA"/>
</dbReference>
<dbReference type="PROSITE" id="PS50112">
    <property type="entry name" value="PAS"/>
    <property type="match status" value="1"/>
</dbReference>
<dbReference type="RefSeq" id="WP_238246851.1">
    <property type="nucleotide sequence ID" value="NZ_BPQP01000113.1"/>
</dbReference>
<evidence type="ECO:0000259" key="4">
    <source>
        <dbReference type="PROSITE" id="PS50109"/>
    </source>
</evidence>
<keyword evidence="3" id="KW-0157">Chromophore</keyword>
<protein>
    <submittedName>
        <fullName evidence="7">Blue-light-activated histidine kinase</fullName>
    </submittedName>
</protein>
<keyword evidence="8" id="KW-1185">Reference proteome</keyword>
<dbReference type="SMART" id="SM00091">
    <property type="entry name" value="PAS"/>
    <property type="match status" value="1"/>
</dbReference>
<name>A0ABQ4S3Z2_9HYPH</name>
<evidence type="ECO:0000259" key="5">
    <source>
        <dbReference type="PROSITE" id="PS50112"/>
    </source>
</evidence>
<dbReference type="NCBIfam" id="TIGR00229">
    <property type="entry name" value="sensory_box"/>
    <property type="match status" value="1"/>
</dbReference>
<dbReference type="Gene3D" id="3.30.450.20">
    <property type="entry name" value="PAS domain"/>
    <property type="match status" value="1"/>
</dbReference>
<dbReference type="Pfam" id="PF13426">
    <property type="entry name" value="PAS_9"/>
    <property type="match status" value="1"/>
</dbReference>
<keyword evidence="7" id="KW-0418">Kinase</keyword>
<dbReference type="SUPFAM" id="SSF55785">
    <property type="entry name" value="PYP-like sensor domain (PAS domain)"/>
    <property type="match status" value="1"/>
</dbReference>
<gene>
    <name evidence="7" type="primary">lov_2</name>
    <name evidence="7" type="ORF">OCOJLMKI_5048</name>
</gene>
<evidence type="ECO:0000256" key="2">
    <source>
        <dbReference type="ARBA" id="ARBA00022643"/>
    </source>
</evidence>
<feature type="domain" description="PAS" evidence="5">
    <location>
        <begin position="43"/>
        <end position="92"/>
    </location>
</feature>
<dbReference type="Gene3D" id="3.30.565.10">
    <property type="entry name" value="Histidine kinase-like ATPase, C-terminal domain"/>
    <property type="match status" value="1"/>
</dbReference>
<sequence>MEAADAWRLTDRLSTEHGMGDPFAAAVRATRMAMIITDPRQDDNPIVFVNEAFLGLSGYSRDEIMGRNCRFLQGEGTDRGAVQLLREAIDARRDIALDILNYRKDGTPFWNALYLSPVSNEAGELLYFFASQLDVTDRVAAQEHTRFEKERFEREVSERTRELTEALAAKTMLVHEVDHRVKNNLQMISSLLTMQTRNITDPAARSAMEQMLHRVEALGTVHRQLYQSNNVERFDVSEFARDLATDLVRGSGRNDIRLHLDLEPVEIPVEKAPPVALMMNELLTNALKHAFTEERPGRLSVSVRPDGDYLGIKVVDDGVGMPGQPLGKGSFGKRLVDTLARQLSATIAWQPADPGTRIDIRLPRKVAELEEVP</sequence>
<dbReference type="InterPro" id="IPR000700">
    <property type="entry name" value="PAS-assoc_C"/>
</dbReference>
<keyword evidence="1" id="KW-0285">Flavoprotein</keyword>
<dbReference type="InterPro" id="IPR000014">
    <property type="entry name" value="PAS"/>
</dbReference>
<evidence type="ECO:0000313" key="7">
    <source>
        <dbReference type="EMBL" id="GJD97809.1"/>
    </source>
</evidence>
<dbReference type="PANTHER" id="PTHR47429">
    <property type="entry name" value="PROTEIN TWIN LOV 1"/>
    <property type="match status" value="1"/>
</dbReference>
<organism evidence="7 8">
    <name type="scientific">Methylobacterium iners</name>
    <dbReference type="NCBI Taxonomy" id="418707"/>
    <lineage>
        <taxon>Bacteria</taxon>
        <taxon>Pseudomonadati</taxon>
        <taxon>Pseudomonadota</taxon>
        <taxon>Alphaproteobacteria</taxon>
        <taxon>Hyphomicrobiales</taxon>
        <taxon>Methylobacteriaceae</taxon>
        <taxon>Methylobacterium</taxon>
    </lineage>
</organism>
<reference evidence="7" key="1">
    <citation type="journal article" date="2021" name="Front. Microbiol.">
        <title>Comprehensive Comparative Genomics and Phenotyping of Methylobacterium Species.</title>
        <authorList>
            <person name="Alessa O."/>
            <person name="Ogura Y."/>
            <person name="Fujitani Y."/>
            <person name="Takami H."/>
            <person name="Hayashi T."/>
            <person name="Sahin N."/>
            <person name="Tani A."/>
        </authorList>
    </citation>
    <scope>NUCLEOTIDE SEQUENCE</scope>
    <source>
        <strain evidence="7">DSM 19015</strain>
    </source>
</reference>
<dbReference type="InterPro" id="IPR001610">
    <property type="entry name" value="PAC"/>
</dbReference>
<keyword evidence="7" id="KW-0808">Transferase</keyword>
<dbReference type="Proteomes" id="UP001055125">
    <property type="component" value="Unassembled WGS sequence"/>
</dbReference>
<dbReference type="GO" id="GO:0016301">
    <property type="term" value="F:kinase activity"/>
    <property type="evidence" value="ECO:0007669"/>
    <property type="project" value="UniProtKB-KW"/>
</dbReference>
<accession>A0ABQ4S3Z2</accession>
<dbReference type="InterPro" id="IPR036890">
    <property type="entry name" value="HATPase_C_sf"/>
</dbReference>
<dbReference type="SUPFAM" id="SSF55874">
    <property type="entry name" value="ATPase domain of HSP90 chaperone/DNA topoisomerase II/histidine kinase"/>
    <property type="match status" value="1"/>
</dbReference>
<evidence type="ECO:0000259" key="6">
    <source>
        <dbReference type="PROSITE" id="PS50113"/>
    </source>
</evidence>
<evidence type="ECO:0000256" key="3">
    <source>
        <dbReference type="ARBA" id="ARBA00022991"/>
    </source>
</evidence>
<dbReference type="PROSITE" id="PS50109">
    <property type="entry name" value="HIS_KIN"/>
    <property type="match status" value="1"/>
</dbReference>
<feature type="domain" description="PAC" evidence="6">
    <location>
        <begin position="93"/>
        <end position="147"/>
    </location>
</feature>
<comment type="caution">
    <text evidence="7">The sequence shown here is derived from an EMBL/GenBank/DDBJ whole genome shotgun (WGS) entry which is preliminary data.</text>
</comment>
<dbReference type="SMART" id="SM00387">
    <property type="entry name" value="HATPase_c"/>
    <property type="match status" value="1"/>
</dbReference>
<dbReference type="SMART" id="SM00086">
    <property type="entry name" value="PAC"/>
    <property type="match status" value="1"/>
</dbReference>
<dbReference type="InterPro" id="IPR035965">
    <property type="entry name" value="PAS-like_dom_sf"/>
</dbReference>
<evidence type="ECO:0000313" key="8">
    <source>
        <dbReference type="Proteomes" id="UP001055125"/>
    </source>
</evidence>
<keyword evidence="2" id="KW-0288">FMN</keyword>
<dbReference type="InterPro" id="IPR005467">
    <property type="entry name" value="His_kinase_dom"/>
</dbReference>
<dbReference type="PANTHER" id="PTHR47429:SF2">
    <property type="entry name" value="PROTEIN TWIN LOV 1"/>
    <property type="match status" value="1"/>
</dbReference>
<feature type="domain" description="Histidine kinase" evidence="4">
    <location>
        <begin position="176"/>
        <end position="366"/>
    </location>
</feature>
<dbReference type="Pfam" id="PF07568">
    <property type="entry name" value="HisKA_2"/>
    <property type="match status" value="1"/>
</dbReference>
<dbReference type="Pfam" id="PF02518">
    <property type="entry name" value="HATPase_c"/>
    <property type="match status" value="1"/>
</dbReference>
<reference evidence="7" key="2">
    <citation type="submission" date="2021-08" db="EMBL/GenBank/DDBJ databases">
        <authorList>
            <person name="Tani A."/>
            <person name="Ola A."/>
            <person name="Ogura Y."/>
            <person name="Katsura K."/>
            <person name="Hayashi T."/>
        </authorList>
    </citation>
    <scope>NUCLEOTIDE SEQUENCE</scope>
    <source>
        <strain evidence="7">DSM 19015</strain>
    </source>
</reference>